<feature type="region of interest" description="Disordered" evidence="1">
    <location>
        <begin position="55"/>
        <end position="82"/>
    </location>
</feature>
<feature type="compositionally biased region" description="Basic and acidic residues" evidence="1">
    <location>
        <begin position="229"/>
        <end position="239"/>
    </location>
</feature>
<dbReference type="AlphaFoldDB" id="K0S9M5"/>
<proteinExistence type="predicted"/>
<feature type="non-terminal residue" evidence="2">
    <location>
        <position position="1"/>
    </location>
</feature>
<evidence type="ECO:0000313" key="2">
    <source>
        <dbReference type="EMBL" id="EJK57616.1"/>
    </source>
</evidence>
<organism evidence="2 3">
    <name type="scientific">Thalassiosira oceanica</name>
    <name type="common">Marine diatom</name>
    <dbReference type="NCBI Taxonomy" id="159749"/>
    <lineage>
        <taxon>Eukaryota</taxon>
        <taxon>Sar</taxon>
        <taxon>Stramenopiles</taxon>
        <taxon>Ochrophyta</taxon>
        <taxon>Bacillariophyta</taxon>
        <taxon>Coscinodiscophyceae</taxon>
        <taxon>Thalassiosirophycidae</taxon>
        <taxon>Thalassiosirales</taxon>
        <taxon>Thalassiosiraceae</taxon>
        <taxon>Thalassiosira</taxon>
    </lineage>
</organism>
<feature type="compositionally biased region" description="Low complexity" evidence="1">
    <location>
        <begin position="70"/>
        <end position="82"/>
    </location>
</feature>
<dbReference type="EMBL" id="AGNL01027659">
    <property type="protein sequence ID" value="EJK57616.1"/>
    <property type="molecule type" value="Genomic_DNA"/>
</dbReference>
<reference evidence="2 3" key="1">
    <citation type="journal article" date="2012" name="Genome Biol.">
        <title>Genome and low-iron response of an oceanic diatom adapted to chronic iron limitation.</title>
        <authorList>
            <person name="Lommer M."/>
            <person name="Specht M."/>
            <person name="Roy A.S."/>
            <person name="Kraemer L."/>
            <person name="Andreson R."/>
            <person name="Gutowska M.A."/>
            <person name="Wolf J."/>
            <person name="Bergner S.V."/>
            <person name="Schilhabel M.B."/>
            <person name="Klostermeier U.C."/>
            <person name="Beiko R.G."/>
            <person name="Rosenstiel P."/>
            <person name="Hippler M."/>
            <person name="Laroche J."/>
        </authorList>
    </citation>
    <scope>NUCLEOTIDE SEQUENCE [LARGE SCALE GENOMIC DNA]</scope>
    <source>
        <strain evidence="2 3">CCMP1005</strain>
    </source>
</reference>
<sequence length="239" mass="24892">DELARDAAALFQESRTDPERSRTLSAHGDFLASLEVELTRDAAAMIGGAELAEAGVGQMNGPSSTAEGGAASSQSSPVAAARQRALVSVPLGNDARVNVEDGPTCTRDEALCSSSRSAEPEGGGVNEAVKCPTPTDAEDSGSQILRSSGLETTRKYSFVSAPTKRNGVFDSTIGFETIADPIDIIFGAAARASLCGNVTNESARDNKAEQVSTAREIEPEQATEMKGNGVEDRRNIDLD</sequence>
<feature type="region of interest" description="Disordered" evidence="1">
    <location>
        <begin position="1"/>
        <end position="23"/>
    </location>
</feature>
<comment type="caution">
    <text evidence="2">The sequence shown here is derived from an EMBL/GenBank/DDBJ whole genome shotgun (WGS) entry which is preliminary data.</text>
</comment>
<evidence type="ECO:0000256" key="1">
    <source>
        <dbReference type="SAM" id="MobiDB-lite"/>
    </source>
</evidence>
<accession>K0S9M5</accession>
<name>K0S9M5_THAOC</name>
<feature type="region of interest" description="Disordered" evidence="1">
    <location>
        <begin position="200"/>
        <end position="239"/>
    </location>
</feature>
<dbReference type="Proteomes" id="UP000266841">
    <property type="component" value="Unassembled WGS sequence"/>
</dbReference>
<gene>
    <name evidence="2" type="ORF">THAOC_22320</name>
</gene>
<protein>
    <submittedName>
        <fullName evidence="2">Uncharacterized protein</fullName>
    </submittedName>
</protein>
<keyword evidence="3" id="KW-1185">Reference proteome</keyword>
<evidence type="ECO:0000313" key="3">
    <source>
        <dbReference type="Proteomes" id="UP000266841"/>
    </source>
</evidence>